<evidence type="ECO:0000313" key="3">
    <source>
        <dbReference type="Proteomes" id="UP000184111"/>
    </source>
</evidence>
<dbReference type="RefSeq" id="WP_073500723.1">
    <property type="nucleotide sequence ID" value="NZ_FRBI01000015.1"/>
</dbReference>
<evidence type="ECO:0000313" key="2">
    <source>
        <dbReference type="EMBL" id="SHM85465.1"/>
    </source>
</evidence>
<gene>
    <name evidence="2" type="ORF">SAMN05216499_11585</name>
</gene>
<sequence length="209" mass="21015">MSPTAVSARPGPPGGPAPSGPATPFGFPRRLDALHADVLREDAGGPPGRRVPSPDGLVLLAAADRDGSSPGRFGLACRPATPEELAVPAPAREAFGAGLLALHCDLVEHTVRHALDHLGARTSGGADLLSRQLVQAGLADAALVLLEERAGGPPAGRDALGRAHLRLVAAGRTLLRLLGASGFLADGPGGELHAAEIAVNVYAHPGSEG</sequence>
<dbReference type="EMBL" id="FRBI01000015">
    <property type="protein sequence ID" value="SHM85465.1"/>
    <property type="molecule type" value="Genomic_DNA"/>
</dbReference>
<accession>A0A1M7M462</accession>
<dbReference type="STRING" id="310782.SAMN05216499_11585"/>
<evidence type="ECO:0000256" key="1">
    <source>
        <dbReference type="SAM" id="MobiDB-lite"/>
    </source>
</evidence>
<reference evidence="2 3" key="1">
    <citation type="submission" date="2016-11" db="EMBL/GenBank/DDBJ databases">
        <authorList>
            <person name="Jaros S."/>
            <person name="Januszkiewicz K."/>
            <person name="Wedrychowicz H."/>
        </authorList>
    </citation>
    <scope>NUCLEOTIDE SEQUENCE [LARGE SCALE GENOMIC DNA]</scope>
    <source>
        <strain evidence="2 3">CGMCC 4.2025</strain>
    </source>
</reference>
<dbReference type="AlphaFoldDB" id="A0A1M7M462"/>
<feature type="region of interest" description="Disordered" evidence="1">
    <location>
        <begin position="1"/>
        <end position="31"/>
    </location>
</feature>
<protein>
    <recommendedName>
        <fullName evidence="4">Acyl-CoA dehydrogenase/oxidase C-terminal domain-containing protein</fullName>
    </recommendedName>
</protein>
<evidence type="ECO:0008006" key="4">
    <source>
        <dbReference type="Google" id="ProtNLM"/>
    </source>
</evidence>
<proteinExistence type="predicted"/>
<name>A0A1M7M462_9ACTN</name>
<feature type="compositionally biased region" description="Pro residues" evidence="1">
    <location>
        <begin position="10"/>
        <end position="21"/>
    </location>
</feature>
<keyword evidence="3" id="KW-1185">Reference proteome</keyword>
<dbReference type="Proteomes" id="UP000184111">
    <property type="component" value="Unassembled WGS sequence"/>
</dbReference>
<feature type="region of interest" description="Disordered" evidence="1">
    <location>
        <begin position="36"/>
        <end position="55"/>
    </location>
</feature>
<organism evidence="2 3">
    <name type="scientific">Actinacidiphila paucisporea</name>
    <dbReference type="NCBI Taxonomy" id="310782"/>
    <lineage>
        <taxon>Bacteria</taxon>
        <taxon>Bacillati</taxon>
        <taxon>Actinomycetota</taxon>
        <taxon>Actinomycetes</taxon>
        <taxon>Kitasatosporales</taxon>
        <taxon>Streptomycetaceae</taxon>
        <taxon>Actinacidiphila</taxon>
    </lineage>
</organism>
<dbReference type="OrthoDB" id="4225547at2"/>